<feature type="region of interest" description="Disordered" evidence="1">
    <location>
        <begin position="49"/>
        <end position="78"/>
    </location>
</feature>
<keyword evidence="3" id="KW-1185">Reference proteome</keyword>
<evidence type="ECO:0000313" key="2">
    <source>
        <dbReference type="EMBL" id="MED6280871.1"/>
    </source>
</evidence>
<accession>A0ABU7E1F6</accession>
<comment type="caution">
    <text evidence="2">The sequence shown here is derived from an EMBL/GenBank/DDBJ whole genome shotgun (WGS) entry which is preliminary data.</text>
</comment>
<protein>
    <submittedName>
        <fullName evidence="2">Uncharacterized protein</fullName>
    </submittedName>
</protein>
<proteinExistence type="predicted"/>
<sequence length="94" mass="10167">MYSFSCVPILQRGALKEPAGPADTSAEVTELRGQDPRVTMTNKLISSLKAKQQIDPESSPESMLRPVPSNLTCSPSLDSGFADDIQRTTFSVHS</sequence>
<gene>
    <name evidence="2" type="ORF">CHARACLAT_015436</name>
</gene>
<dbReference type="EMBL" id="JAHUTJ010042188">
    <property type="protein sequence ID" value="MED6280871.1"/>
    <property type="molecule type" value="Genomic_DNA"/>
</dbReference>
<evidence type="ECO:0000313" key="3">
    <source>
        <dbReference type="Proteomes" id="UP001352852"/>
    </source>
</evidence>
<name>A0ABU7E1F6_9TELE</name>
<organism evidence="2 3">
    <name type="scientific">Characodon lateralis</name>
    <dbReference type="NCBI Taxonomy" id="208331"/>
    <lineage>
        <taxon>Eukaryota</taxon>
        <taxon>Metazoa</taxon>
        <taxon>Chordata</taxon>
        <taxon>Craniata</taxon>
        <taxon>Vertebrata</taxon>
        <taxon>Euteleostomi</taxon>
        <taxon>Actinopterygii</taxon>
        <taxon>Neopterygii</taxon>
        <taxon>Teleostei</taxon>
        <taxon>Neoteleostei</taxon>
        <taxon>Acanthomorphata</taxon>
        <taxon>Ovalentaria</taxon>
        <taxon>Atherinomorphae</taxon>
        <taxon>Cyprinodontiformes</taxon>
        <taxon>Goodeidae</taxon>
        <taxon>Characodon</taxon>
    </lineage>
</organism>
<evidence type="ECO:0000256" key="1">
    <source>
        <dbReference type="SAM" id="MobiDB-lite"/>
    </source>
</evidence>
<reference evidence="2 3" key="1">
    <citation type="submission" date="2021-06" db="EMBL/GenBank/DDBJ databases">
        <authorList>
            <person name="Palmer J.M."/>
        </authorList>
    </citation>
    <scope>NUCLEOTIDE SEQUENCE [LARGE SCALE GENOMIC DNA]</scope>
    <source>
        <strain evidence="2 3">CL_MEX2019</strain>
        <tissue evidence="2">Muscle</tissue>
    </source>
</reference>
<dbReference type="Proteomes" id="UP001352852">
    <property type="component" value="Unassembled WGS sequence"/>
</dbReference>